<organism evidence="2 3">
    <name type="scientific">Prunus yedoensis var. nudiflora</name>
    <dbReference type="NCBI Taxonomy" id="2094558"/>
    <lineage>
        <taxon>Eukaryota</taxon>
        <taxon>Viridiplantae</taxon>
        <taxon>Streptophyta</taxon>
        <taxon>Embryophyta</taxon>
        <taxon>Tracheophyta</taxon>
        <taxon>Spermatophyta</taxon>
        <taxon>Magnoliopsida</taxon>
        <taxon>eudicotyledons</taxon>
        <taxon>Gunneridae</taxon>
        <taxon>Pentapetalae</taxon>
        <taxon>rosids</taxon>
        <taxon>fabids</taxon>
        <taxon>Rosales</taxon>
        <taxon>Rosaceae</taxon>
        <taxon>Amygdaloideae</taxon>
        <taxon>Amygdaleae</taxon>
        <taxon>Prunus</taxon>
    </lineage>
</organism>
<dbReference type="Proteomes" id="UP000250321">
    <property type="component" value="Unassembled WGS sequence"/>
</dbReference>
<feature type="region of interest" description="Disordered" evidence="1">
    <location>
        <begin position="1"/>
        <end position="86"/>
    </location>
</feature>
<sequence>MFTKKQPDVPPRSSTSTNYSITNYGQPKAKASLRPRSREGRVATLARAVTPATVSGRHSGHGKRSPFRPWQRSSLKSWQRLSLGTW</sequence>
<protein>
    <submittedName>
        <fullName evidence="2">Uncharacterized protein</fullName>
    </submittedName>
</protein>
<dbReference type="EMBL" id="PJQY01000852">
    <property type="protein sequence ID" value="PQQ07504.1"/>
    <property type="molecule type" value="Genomic_DNA"/>
</dbReference>
<keyword evidence="3" id="KW-1185">Reference proteome</keyword>
<evidence type="ECO:0000313" key="3">
    <source>
        <dbReference type="Proteomes" id="UP000250321"/>
    </source>
</evidence>
<accession>A0A314YR98</accession>
<proteinExistence type="predicted"/>
<comment type="caution">
    <text evidence="2">The sequence shown here is derived from an EMBL/GenBank/DDBJ whole genome shotgun (WGS) entry which is preliminary data.</text>
</comment>
<feature type="compositionally biased region" description="Low complexity" evidence="1">
    <location>
        <begin position="13"/>
        <end position="24"/>
    </location>
</feature>
<dbReference type="AlphaFoldDB" id="A0A314YR98"/>
<evidence type="ECO:0000313" key="2">
    <source>
        <dbReference type="EMBL" id="PQQ07504.1"/>
    </source>
</evidence>
<name>A0A314YR98_PRUYE</name>
<evidence type="ECO:0000256" key="1">
    <source>
        <dbReference type="SAM" id="MobiDB-lite"/>
    </source>
</evidence>
<feature type="compositionally biased region" description="Polar residues" evidence="1">
    <location>
        <begin position="71"/>
        <end position="86"/>
    </location>
</feature>
<reference evidence="2 3" key="1">
    <citation type="submission" date="2018-02" db="EMBL/GenBank/DDBJ databases">
        <title>Draft genome of wild Prunus yedoensis var. nudiflora.</title>
        <authorList>
            <person name="Baek S."/>
            <person name="Kim J.-H."/>
            <person name="Choi K."/>
            <person name="Kim G.-B."/>
            <person name="Cho A."/>
            <person name="Jang H."/>
            <person name="Shin C.-H."/>
            <person name="Yu H.-J."/>
            <person name="Mun J.-H."/>
        </authorList>
    </citation>
    <scope>NUCLEOTIDE SEQUENCE [LARGE SCALE GENOMIC DNA]</scope>
    <source>
        <strain evidence="3">cv. Jeju island</strain>
        <tissue evidence="2">Leaf</tissue>
    </source>
</reference>
<gene>
    <name evidence="2" type="ORF">Pyn_23535</name>
</gene>